<evidence type="ECO:0000259" key="7">
    <source>
        <dbReference type="Pfam" id="PF00082"/>
    </source>
</evidence>
<feature type="region of interest" description="Disordered" evidence="6">
    <location>
        <begin position="212"/>
        <end position="235"/>
    </location>
</feature>
<dbReference type="CDD" id="cd00306">
    <property type="entry name" value="Peptidases_S8_S53"/>
    <property type="match status" value="1"/>
</dbReference>
<keyword evidence="2 5" id="KW-0645">Protease</keyword>
<comment type="caution">
    <text evidence="8">The sequence shown here is derived from an EMBL/GenBank/DDBJ whole genome shotgun (WGS) entry which is preliminary data.</text>
</comment>
<dbReference type="InterPro" id="IPR036852">
    <property type="entry name" value="Peptidase_S8/S53_dom_sf"/>
</dbReference>
<dbReference type="PROSITE" id="PS51892">
    <property type="entry name" value="SUBTILASE"/>
    <property type="match status" value="1"/>
</dbReference>
<comment type="similarity">
    <text evidence="1 5">Belongs to the peptidase S8 family.</text>
</comment>
<dbReference type="InterPro" id="IPR050131">
    <property type="entry name" value="Peptidase_S8_subtilisin-like"/>
</dbReference>
<feature type="active site" description="Charge relay system" evidence="5">
    <location>
        <position position="241"/>
    </location>
</feature>
<evidence type="ECO:0000256" key="1">
    <source>
        <dbReference type="ARBA" id="ARBA00011073"/>
    </source>
</evidence>
<evidence type="ECO:0000313" key="9">
    <source>
        <dbReference type="Proteomes" id="UP001500843"/>
    </source>
</evidence>
<dbReference type="Proteomes" id="UP001500843">
    <property type="component" value="Unassembled WGS sequence"/>
</dbReference>
<proteinExistence type="inferred from homology"/>
<evidence type="ECO:0000256" key="5">
    <source>
        <dbReference type="PROSITE-ProRule" id="PRU01240"/>
    </source>
</evidence>
<name>A0ABP8Y349_9MICO</name>
<protein>
    <recommendedName>
        <fullName evidence="7">Peptidase S8/S53 domain-containing protein</fullName>
    </recommendedName>
</protein>
<evidence type="ECO:0000256" key="2">
    <source>
        <dbReference type="ARBA" id="ARBA00022670"/>
    </source>
</evidence>
<evidence type="ECO:0000256" key="3">
    <source>
        <dbReference type="ARBA" id="ARBA00022801"/>
    </source>
</evidence>
<dbReference type="InterPro" id="IPR000209">
    <property type="entry name" value="Peptidase_S8/S53_dom"/>
</dbReference>
<dbReference type="PANTHER" id="PTHR43806:SF11">
    <property type="entry name" value="CEREVISIN-RELATED"/>
    <property type="match status" value="1"/>
</dbReference>
<sequence length="507" mass="54078">MSEPMPEGMHVRDHAGGWRPVRELDPATDQIPGGGRIAPTRYVRDRVIVRGNPESGNDALLDLITTRARENGVSVTTGDFQQAPSRGDADVLGARPDVEVRLDDVRDDWDALGLMAAVAEDAGDDRKRVSLDHVVTGHRNNGGFGDPDKRVPATYPGAAPVRKADGASPLVTFEGVNRPVVAILDTGLGRHPWFDAPGTVVLRDAALDGRPIGTYPEDDLDAEREGRRDGEASPLDPYAGHGTFIAGVVHQICPDAALLPVRVYGGDGTASEWDFARSVERLLEFHLRGLAGVPGCFPVDVVVIASGYYLEHPEDDDDYEGIYRGRLRDLRRAGVLVTVSAGNDGSTRRTFPAGWAPPVRRTGGAVIPGDLHDLCPEYTPLLGVTASNPDGTLADFSNDGPWISAVRPGVNVLSTMPTTFDGAAKGERTADGLRYAVDRDDFTHGFGTWSGTSFSAPYLAGQLARAMYARRAAGELPASDATGRVGDAWHAVLQVGDLYSEVPGVPV</sequence>
<dbReference type="EMBL" id="BAABHM010000035">
    <property type="protein sequence ID" value="GAA4720940.1"/>
    <property type="molecule type" value="Genomic_DNA"/>
</dbReference>
<organism evidence="8 9">
    <name type="scientific">Promicromonospora umidemergens</name>
    <dbReference type="NCBI Taxonomy" id="629679"/>
    <lineage>
        <taxon>Bacteria</taxon>
        <taxon>Bacillati</taxon>
        <taxon>Actinomycetota</taxon>
        <taxon>Actinomycetes</taxon>
        <taxon>Micrococcales</taxon>
        <taxon>Promicromonosporaceae</taxon>
        <taxon>Promicromonospora</taxon>
    </lineage>
</organism>
<feature type="compositionally biased region" description="Basic and acidic residues" evidence="6">
    <location>
        <begin position="9"/>
        <end position="25"/>
    </location>
</feature>
<keyword evidence="4 5" id="KW-0720">Serine protease</keyword>
<evidence type="ECO:0000256" key="4">
    <source>
        <dbReference type="ARBA" id="ARBA00022825"/>
    </source>
</evidence>
<evidence type="ECO:0000256" key="6">
    <source>
        <dbReference type="SAM" id="MobiDB-lite"/>
    </source>
</evidence>
<feature type="region of interest" description="Disordered" evidence="6">
    <location>
        <begin position="1"/>
        <end position="37"/>
    </location>
</feature>
<feature type="active site" description="Charge relay system" evidence="5">
    <location>
        <position position="453"/>
    </location>
</feature>
<accession>A0ABP8Y349</accession>
<dbReference type="Pfam" id="PF00082">
    <property type="entry name" value="Peptidase_S8"/>
    <property type="match status" value="1"/>
</dbReference>
<evidence type="ECO:0000313" key="8">
    <source>
        <dbReference type="EMBL" id="GAA4720940.1"/>
    </source>
</evidence>
<keyword evidence="3 5" id="KW-0378">Hydrolase</keyword>
<dbReference type="PANTHER" id="PTHR43806">
    <property type="entry name" value="PEPTIDASE S8"/>
    <property type="match status" value="1"/>
</dbReference>
<reference evidence="9" key="1">
    <citation type="journal article" date="2019" name="Int. J. Syst. Evol. Microbiol.">
        <title>The Global Catalogue of Microorganisms (GCM) 10K type strain sequencing project: providing services to taxonomists for standard genome sequencing and annotation.</title>
        <authorList>
            <consortium name="The Broad Institute Genomics Platform"/>
            <consortium name="The Broad Institute Genome Sequencing Center for Infectious Disease"/>
            <person name="Wu L."/>
            <person name="Ma J."/>
        </authorList>
    </citation>
    <scope>NUCLEOTIDE SEQUENCE [LARGE SCALE GENOMIC DNA]</scope>
    <source>
        <strain evidence="9">JCM 17975</strain>
    </source>
</reference>
<dbReference type="Gene3D" id="3.40.50.200">
    <property type="entry name" value="Peptidase S8/S53 domain"/>
    <property type="match status" value="1"/>
</dbReference>
<feature type="active site" description="Charge relay system" evidence="5">
    <location>
        <position position="185"/>
    </location>
</feature>
<keyword evidence="9" id="KW-1185">Reference proteome</keyword>
<gene>
    <name evidence="8" type="ORF">GCM10023198_51220</name>
</gene>
<feature type="domain" description="Peptidase S8/S53" evidence="7">
    <location>
        <begin position="179"/>
        <end position="469"/>
    </location>
</feature>
<dbReference type="SUPFAM" id="SSF52743">
    <property type="entry name" value="Subtilisin-like"/>
    <property type="match status" value="1"/>
</dbReference>